<name>A0A0D4DBL7_9CAUD</name>
<dbReference type="GeneID" id="26628522"/>
<evidence type="ECO:0000313" key="1">
    <source>
        <dbReference type="EMBL" id="AJT61037.1"/>
    </source>
</evidence>
<dbReference type="OrthoDB" id="3091at10239"/>
<sequence length="481" mass="53735">MLGNFDSFLSENRRQTQGGKIYPKFGQVIVELGTASTEFSKGKGVETTIGMMEKANELKSIMSTKLAEDKNVDEKNFDINLSENVSTINLLMENEFLSLPAHELQQVKSMIMCTEARLPSIVIKGGYLDQVVAEATKLGYKKNDIHVVFPMREMKINLADSDKLVIESLSIDDNSASEVLSMAENIELGDVYVTVESVDSKAELSDITEMKIKSGKNALTLAALNRKIMDLFIVKEAKDVSYARERKDDTGLPMLEGFKAYDLKQNITMIEHAQNVFTKEIATAPLTSTAWQNLVDVKEAYFDNGWKLKHNNTSIVLTNAEHAMRAGRVCEEYRVELSEAGYPLLDMIAMMERKGVKRFDCKAFAEAMLSFDGCVTPERQTVTAFSTMAESNRVFHPNIMSSLRPVTEMVDDVDSLIRALANDQFSSFKVGQSFSEAMLDQETLYSMMENIVENGVDVSVDGTLIEFSVNATNYLIDIDIK</sequence>
<dbReference type="RefSeq" id="YP_009201299.1">
    <property type="nucleotide sequence ID" value="NC_028829.1"/>
</dbReference>
<organism evidence="1 2">
    <name type="scientific">Vibrio phage ValKK3</name>
    <dbReference type="NCBI Taxonomy" id="1610855"/>
    <lineage>
        <taxon>Viruses</taxon>
        <taxon>Duplodnaviria</taxon>
        <taxon>Heunggongvirae</taxon>
        <taxon>Uroviricota</taxon>
        <taxon>Caudoviricetes</taxon>
        <taxon>Pantevenvirales</taxon>
        <taxon>Straboviridae</taxon>
        <taxon>Schizotequatrovirus</taxon>
        <taxon>Schizotequatrovirus valkk3</taxon>
    </lineage>
</organism>
<dbReference type="Proteomes" id="UP000202888">
    <property type="component" value="Segment"/>
</dbReference>
<protein>
    <submittedName>
        <fullName evidence="1">Uncharacterized protein</fullName>
    </submittedName>
</protein>
<dbReference type="EMBL" id="KP671755">
    <property type="protein sequence ID" value="AJT61037.1"/>
    <property type="molecule type" value="Genomic_DNA"/>
</dbReference>
<keyword evidence="2" id="KW-1185">Reference proteome</keyword>
<evidence type="ECO:0000313" key="2">
    <source>
        <dbReference type="Proteomes" id="UP000202888"/>
    </source>
</evidence>
<dbReference type="KEGG" id="vg:26628522"/>
<proteinExistence type="predicted"/>
<accession>A0A0D4DBL7</accession>
<reference evidence="1 2" key="1">
    <citation type="journal article" date="2016" name="Genom Data">
        <title>Complete genome sequence of a giant Vibrio phage ValKK3 infecting Vibrio alginolyticus.</title>
        <authorList>
            <person name="Lal T.M."/>
            <person name="Sano M."/>
            <person name="Hatai K."/>
            <person name="Ransangan J."/>
        </authorList>
    </citation>
    <scope>NUCLEOTIDE SEQUENCE [LARGE SCALE GENOMIC DNA]</scope>
</reference>